<feature type="domain" description="YozE SAM-like" evidence="2">
    <location>
        <begin position="25"/>
        <end position="91"/>
    </location>
</feature>
<reference evidence="3 4" key="1">
    <citation type="submission" date="2011-09" db="EMBL/GenBank/DDBJ databases">
        <authorList>
            <person name="Weinstock G."/>
            <person name="Sodergren E."/>
            <person name="Clifton S."/>
            <person name="Fulton L."/>
            <person name="Fulton B."/>
            <person name="Courtney L."/>
            <person name="Fronick C."/>
            <person name="Harrison M."/>
            <person name="Strong C."/>
            <person name="Farmer C."/>
            <person name="Delahaunty K."/>
            <person name="Markovic C."/>
            <person name="Hall O."/>
            <person name="Minx P."/>
            <person name="Tomlinson C."/>
            <person name="Mitreva M."/>
            <person name="Hou S."/>
            <person name="Chen J."/>
            <person name="Wollam A."/>
            <person name="Pepin K.H."/>
            <person name="Johnson M."/>
            <person name="Bhonagiri V."/>
            <person name="Zhang X."/>
            <person name="Suruliraj S."/>
            <person name="Warren W."/>
            <person name="Chinwalla A."/>
            <person name="Mardis E.R."/>
            <person name="Wilson R.K."/>
        </authorList>
    </citation>
    <scope>NUCLEOTIDE SEQUENCE [LARGE SCALE GENOMIC DNA]</scope>
    <source>
        <strain evidence="3 4">F0439</strain>
    </source>
</reference>
<dbReference type="SUPFAM" id="SSF140652">
    <property type="entry name" value="YozE-like"/>
    <property type="match status" value="1"/>
</dbReference>
<dbReference type="Gene3D" id="1.10.150.260">
    <property type="entry name" value="YozE SAM-like"/>
    <property type="match status" value="1"/>
</dbReference>
<dbReference type="InterPro" id="IPR036806">
    <property type="entry name" value="YozE_SAM-like_sf"/>
</dbReference>
<organism evidence="3 4">
    <name type="scientific">Lentilactobacillus parafarraginis F0439</name>
    <dbReference type="NCBI Taxonomy" id="797515"/>
    <lineage>
        <taxon>Bacteria</taxon>
        <taxon>Bacillati</taxon>
        <taxon>Bacillota</taxon>
        <taxon>Bacilli</taxon>
        <taxon>Lactobacillales</taxon>
        <taxon>Lactobacillaceae</taxon>
        <taxon>Lentilactobacillus</taxon>
    </lineage>
</organism>
<comment type="caution">
    <text evidence="3">The sequence shown here is derived from an EMBL/GenBank/DDBJ whole genome shotgun (WGS) entry which is preliminary data.</text>
</comment>
<dbReference type="eggNOG" id="COG4479">
    <property type="taxonomic scope" value="Bacteria"/>
</dbReference>
<dbReference type="Proteomes" id="UP000004625">
    <property type="component" value="Unassembled WGS sequence"/>
</dbReference>
<comment type="similarity">
    <text evidence="1">Belongs to the UPF0346 family.</text>
</comment>
<name>G9ZSC9_9LACO</name>
<dbReference type="AlphaFoldDB" id="G9ZSC9"/>
<dbReference type="STRING" id="797515.HMPREF9103_02648"/>
<evidence type="ECO:0000313" key="3">
    <source>
        <dbReference type="EMBL" id="EHL95909.1"/>
    </source>
</evidence>
<dbReference type="PATRIC" id="fig|797515.3.peg.2392"/>
<evidence type="ECO:0000259" key="2">
    <source>
        <dbReference type="Pfam" id="PF06855"/>
    </source>
</evidence>
<dbReference type="HAMAP" id="MF_01538">
    <property type="entry name" value="UPF0346"/>
    <property type="match status" value="1"/>
</dbReference>
<accession>G9ZSC9</accession>
<dbReference type="HOGENOM" id="CLU_177534_1_0_9"/>
<evidence type="ECO:0000313" key="4">
    <source>
        <dbReference type="Proteomes" id="UP000004625"/>
    </source>
</evidence>
<dbReference type="Pfam" id="PF06855">
    <property type="entry name" value="YozE_SAM_like"/>
    <property type="match status" value="1"/>
</dbReference>
<protein>
    <recommendedName>
        <fullName evidence="1">UPF0346 protein HMPREF9103_02648</fullName>
    </recommendedName>
</protein>
<keyword evidence="4" id="KW-1185">Reference proteome</keyword>
<sequence>MVKVSLSSKFCCPAKVKRVIKMLKTFYQYLMTKRNPGSSDPIAEFANNAFYDQSFPKQLEDFESISKYLEENAEYLPSMTIFDEVWKQYQESE</sequence>
<dbReference type="NCBIfam" id="NF010193">
    <property type="entry name" value="PRK13672.1"/>
    <property type="match status" value="1"/>
</dbReference>
<evidence type="ECO:0000256" key="1">
    <source>
        <dbReference type="HAMAP-Rule" id="MF_01538"/>
    </source>
</evidence>
<dbReference type="EMBL" id="AGEY01000195">
    <property type="protein sequence ID" value="EHL95909.1"/>
    <property type="molecule type" value="Genomic_DNA"/>
</dbReference>
<gene>
    <name evidence="3" type="ORF">HMPREF9103_02648</name>
</gene>
<dbReference type="InterPro" id="IPR010673">
    <property type="entry name" value="UPF0346"/>
</dbReference>
<dbReference type="InterPro" id="IPR023089">
    <property type="entry name" value="YozE_SAM-like"/>
</dbReference>
<proteinExistence type="inferred from homology"/>